<evidence type="ECO:0000256" key="3">
    <source>
        <dbReference type="ARBA" id="ARBA00022691"/>
    </source>
</evidence>
<keyword evidence="4" id="KW-0460">Magnesium</keyword>
<dbReference type="OrthoDB" id="9799672at2"/>
<dbReference type="CDD" id="cd02440">
    <property type="entry name" value="AdoMet_MTases"/>
    <property type="match status" value="1"/>
</dbReference>
<evidence type="ECO:0000256" key="4">
    <source>
        <dbReference type="HAMAP-Rule" id="MF_02217"/>
    </source>
</evidence>
<dbReference type="GO" id="GO:0030488">
    <property type="term" value="P:tRNA methylation"/>
    <property type="evidence" value="ECO:0007669"/>
    <property type="project" value="UniProtKB-UniRule"/>
</dbReference>
<evidence type="ECO:0000313" key="6">
    <source>
        <dbReference type="Proteomes" id="UP000184447"/>
    </source>
</evidence>
<comment type="catalytic activity">
    <reaction evidence="4">
        <text>5-hydroxyuridine(34) in tRNA + S-adenosyl-L-methionine = 5-methoxyuridine(34) in tRNA + S-adenosyl-L-homocysteine + H(+)</text>
        <dbReference type="Rhea" id="RHEA:60524"/>
        <dbReference type="Rhea" id="RHEA-COMP:13381"/>
        <dbReference type="Rhea" id="RHEA-COMP:15591"/>
        <dbReference type="ChEBI" id="CHEBI:15378"/>
        <dbReference type="ChEBI" id="CHEBI:57856"/>
        <dbReference type="ChEBI" id="CHEBI:59789"/>
        <dbReference type="ChEBI" id="CHEBI:136877"/>
        <dbReference type="ChEBI" id="CHEBI:143860"/>
    </reaction>
</comment>
<dbReference type="STRING" id="1121316.SAMN02745207_00253"/>
<comment type="function">
    <text evidence="4">Catalyzes the methylation of 5-hydroxyuridine (ho5U) to form 5-methoxyuridine (mo5U) at position 34 in tRNAs.</text>
</comment>
<dbReference type="EC" id="2.1.1.-" evidence="4"/>
<comment type="similarity">
    <text evidence="4">Belongs to the class I-like SAM-binding methyltransferase superfamily. Cation-dependent O-methyltransferase family.</text>
</comment>
<proteinExistence type="inferred from homology"/>
<dbReference type="EMBL" id="FQXM01000002">
    <property type="protein sequence ID" value="SHH16635.1"/>
    <property type="molecule type" value="Genomic_DNA"/>
</dbReference>
<dbReference type="InterPro" id="IPR043675">
    <property type="entry name" value="TrmR_methyltr"/>
</dbReference>
<keyword evidence="4" id="KW-0479">Metal-binding</keyword>
<keyword evidence="6" id="KW-1185">Reference proteome</keyword>
<dbReference type="PROSITE" id="PS51682">
    <property type="entry name" value="SAM_OMT_I"/>
    <property type="match status" value="1"/>
</dbReference>
<feature type="binding site" evidence="4">
    <location>
        <position position="133"/>
    </location>
    <ligand>
        <name>Mg(2+)</name>
        <dbReference type="ChEBI" id="CHEBI:18420"/>
    </ligand>
</feature>
<feature type="binding site" evidence="4">
    <location>
        <position position="133"/>
    </location>
    <ligand>
        <name>S-adenosyl-L-methionine</name>
        <dbReference type="ChEBI" id="CHEBI:59789"/>
    </ligand>
</feature>
<accession>A0A1M5QR89</accession>
<dbReference type="InterPro" id="IPR029063">
    <property type="entry name" value="SAM-dependent_MTases_sf"/>
</dbReference>
<dbReference type="InterPro" id="IPR050362">
    <property type="entry name" value="Cation-dep_OMT"/>
</dbReference>
<dbReference type="RefSeq" id="WP_073336163.1">
    <property type="nucleotide sequence ID" value="NZ_FQXM01000002.1"/>
</dbReference>
<comment type="subunit">
    <text evidence="4">Homodimer.</text>
</comment>
<reference evidence="5 6" key="1">
    <citation type="submission" date="2016-11" db="EMBL/GenBank/DDBJ databases">
        <authorList>
            <person name="Jaros S."/>
            <person name="Januszkiewicz K."/>
            <person name="Wedrychowicz H."/>
        </authorList>
    </citation>
    <scope>NUCLEOTIDE SEQUENCE [LARGE SCALE GENOMIC DNA]</scope>
    <source>
        <strain evidence="5 6">DSM 8605</strain>
    </source>
</reference>
<feature type="binding site" evidence="4">
    <location>
        <position position="160"/>
    </location>
    <ligand>
        <name>Mg(2+)</name>
        <dbReference type="ChEBI" id="CHEBI:18420"/>
    </ligand>
</feature>
<keyword evidence="2 4" id="KW-0808">Transferase</keyword>
<dbReference type="Pfam" id="PF01596">
    <property type="entry name" value="Methyltransf_3"/>
    <property type="match status" value="1"/>
</dbReference>
<dbReference type="GO" id="GO:0008757">
    <property type="term" value="F:S-adenosylmethionine-dependent methyltransferase activity"/>
    <property type="evidence" value="ECO:0007669"/>
    <property type="project" value="TreeGrafter"/>
</dbReference>
<feature type="binding site" evidence="4">
    <location>
        <position position="39"/>
    </location>
    <ligand>
        <name>S-adenosyl-L-methionine</name>
        <dbReference type="ChEBI" id="CHEBI:59789"/>
    </ligand>
</feature>
<dbReference type="InterPro" id="IPR002935">
    <property type="entry name" value="SAM_O-MeTrfase"/>
</dbReference>
<gene>
    <name evidence="4" type="primary">trmR</name>
    <name evidence="5" type="ORF">SAMN02745207_00253</name>
</gene>
<evidence type="ECO:0000256" key="2">
    <source>
        <dbReference type="ARBA" id="ARBA00022679"/>
    </source>
</evidence>
<dbReference type="PANTHER" id="PTHR10509:SF14">
    <property type="entry name" value="CAFFEOYL-COA O-METHYLTRANSFERASE 3-RELATED"/>
    <property type="match status" value="1"/>
</dbReference>
<organism evidence="5 6">
    <name type="scientific">Clostridium grantii DSM 8605</name>
    <dbReference type="NCBI Taxonomy" id="1121316"/>
    <lineage>
        <taxon>Bacteria</taxon>
        <taxon>Bacillati</taxon>
        <taxon>Bacillota</taxon>
        <taxon>Clostridia</taxon>
        <taxon>Eubacteriales</taxon>
        <taxon>Clostridiaceae</taxon>
        <taxon>Clostridium</taxon>
    </lineage>
</organism>
<dbReference type="AlphaFoldDB" id="A0A1M5QR89"/>
<keyword evidence="3 4" id="KW-0949">S-adenosyl-L-methionine</keyword>
<keyword evidence="4" id="KW-0819">tRNA processing</keyword>
<dbReference type="Proteomes" id="UP000184447">
    <property type="component" value="Unassembled WGS sequence"/>
</dbReference>
<dbReference type="PANTHER" id="PTHR10509">
    <property type="entry name" value="O-METHYLTRANSFERASE-RELATED"/>
    <property type="match status" value="1"/>
</dbReference>
<comment type="caution">
    <text evidence="4">Lacks conserved residue(s) required for the propagation of feature annotation.</text>
</comment>
<feature type="binding site" evidence="4">
    <location>
        <position position="69"/>
    </location>
    <ligand>
        <name>S-adenosyl-L-methionine</name>
        <dbReference type="ChEBI" id="CHEBI:59789"/>
    </ligand>
</feature>
<evidence type="ECO:0000256" key="1">
    <source>
        <dbReference type="ARBA" id="ARBA00022603"/>
    </source>
</evidence>
<name>A0A1M5QR89_9CLOT</name>
<evidence type="ECO:0000313" key="5">
    <source>
        <dbReference type="EMBL" id="SHH16635.1"/>
    </source>
</evidence>
<dbReference type="Gene3D" id="3.40.50.150">
    <property type="entry name" value="Vaccinia Virus protein VP39"/>
    <property type="match status" value="1"/>
</dbReference>
<dbReference type="SUPFAM" id="SSF53335">
    <property type="entry name" value="S-adenosyl-L-methionine-dependent methyltransferases"/>
    <property type="match status" value="1"/>
</dbReference>
<dbReference type="GO" id="GO:0016300">
    <property type="term" value="F:tRNA (uridine) methyltransferase activity"/>
    <property type="evidence" value="ECO:0007669"/>
    <property type="project" value="UniProtKB-UniRule"/>
</dbReference>
<sequence>MNGISFDYITEYLNTLIEEDDEGILEMEQYANENNVPIVQKEVANLLKLMITIQKPMRILELGTAIGYSSILMSRSSKFVKEIVTIERNENMAEIARNNMSKFDENKIISIIEGDCLKVLEKLEDKYDMIFIDAGKGHYNEFFPHCLRLLKDSGVIISDNVLFRGMVANNDLLIRRKITIVKRMRTYLMNISKDKNLITTVLPVGDGVAITARRN</sequence>
<keyword evidence="1 4" id="KW-0489">Methyltransferase</keyword>
<dbReference type="GO" id="GO:0000287">
    <property type="term" value="F:magnesium ion binding"/>
    <property type="evidence" value="ECO:0007669"/>
    <property type="project" value="UniProtKB-UniRule"/>
</dbReference>
<feature type="binding site" evidence="4">
    <location>
        <position position="159"/>
    </location>
    <ligand>
        <name>Mg(2+)</name>
        <dbReference type="ChEBI" id="CHEBI:18420"/>
    </ligand>
</feature>
<dbReference type="HAMAP" id="MF_02217">
    <property type="entry name" value="TrmR_methyltr"/>
    <property type="match status" value="1"/>
</dbReference>
<feature type="binding site" evidence="4">
    <location>
        <position position="87"/>
    </location>
    <ligand>
        <name>S-adenosyl-L-methionine</name>
        <dbReference type="ChEBI" id="CHEBI:59789"/>
    </ligand>
</feature>
<protein>
    <recommendedName>
        <fullName evidence="4">tRNA 5-hydroxyuridine methyltransferase</fullName>
        <ecNumber evidence="4">2.1.1.-</ecNumber>
    </recommendedName>
    <alternativeName>
        <fullName evidence="4">ho5U methyltransferase</fullName>
    </alternativeName>
</protein>
<dbReference type="GO" id="GO:0008171">
    <property type="term" value="F:O-methyltransferase activity"/>
    <property type="evidence" value="ECO:0007669"/>
    <property type="project" value="InterPro"/>
</dbReference>